<dbReference type="Proteomes" id="UP000886886">
    <property type="component" value="Unassembled WGS sequence"/>
</dbReference>
<dbReference type="SUPFAM" id="SSF47413">
    <property type="entry name" value="lambda repressor-like DNA-binding domains"/>
    <property type="match status" value="1"/>
</dbReference>
<sequence>MKLGEKIRFYRKQQGLTQEQVAEKLGVSTPAVNKWENDNSYPDITMLSPLARLLNTDVNTLLSFRENLTMHEIEKIVESIADIFRREGFESGFENGETHLKEYPNDSQLALHMGELYARHLEMAPTDSRVQYEKRILRLMEQAGESEEQKTAEAALSWQMHYYAGQGEFEKAEEVLSQVPDAGVDKVELQISLERKKGDYKTAKLYCRDLLNQKSTAILNILGEYETILKETGEDKEAANIAEIGSAAAVLFKNFRMGEESKK</sequence>
<organism evidence="3 4">
    <name type="scientific">Candidatus Limivivens merdigallinarum</name>
    <dbReference type="NCBI Taxonomy" id="2840859"/>
    <lineage>
        <taxon>Bacteria</taxon>
        <taxon>Bacillati</taxon>
        <taxon>Bacillota</taxon>
        <taxon>Clostridia</taxon>
        <taxon>Lachnospirales</taxon>
        <taxon>Lachnospiraceae</taxon>
        <taxon>Lachnospiraceae incertae sedis</taxon>
        <taxon>Candidatus Limivivens</taxon>
    </lineage>
</organism>
<dbReference type="PANTHER" id="PTHR46558:SF11">
    <property type="entry name" value="HTH-TYPE TRANSCRIPTIONAL REGULATOR XRE"/>
    <property type="match status" value="1"/>
</dbReference>
<dbReference type="GO" id="GO:0003677">
    <property type="term" value="F:DNA binding"/>
    <property type="evidence" value="ECO:0007669"/>
    <property type="project" value="UniProtKB-KW"/>
</dbReference>
<evidence type="ECO:0000256" key="1">
    <source>
        <dbReference type="ARBA" id="ARBA00023125"/>
    </source>
</evidence>
<comment type="caution">
    <text evidence="3">The sequence shown here is derived from an EMBL/GenBank/DDBJ whole genome shotgun (WGS) entry which is preliminary data.</text>
</comment>
<evidence type="ECO:0000313" key="3">
    <source>
        <dbReference type="EMBL" id="HIQ96795.1"/>
    </source>
</evidence>
<dbReference type="InterPro" id="IPR001387">
    <property type="entry name" value="Cro/C1-type_HTH"/>
</dbReference>
<name>A0A9D0ZXS8_9FIRM</name>
<dbReference type="Pfam" id="PF01381">
    <property type="entry name" value="HTH_3"/>
    <property type="match status" value="1"/>
</dbReference>
<protein>
    <submittedName>
        <fullName evidence="3">Helix-turn-helix transcriptional regulator</fullName>
    </submittedName>
</protein>
<dbReference type="EMBL" id="DVFT01000141">
    <property type="protein sequence ID" value="HIQ96795.1"/>
    <property type="molecule type" value="Genomic_DNA"/>
</dbReference>
<evidence type="ECO:0000259" key="2">
    <source>
        <dbReference type="PROSITE" id="PS50943"/>
    </source>
</evidence>
<dbReference type="PANTHER" id="PTHR46558">
    <property type="entry name" value="TRACRIPTIONAL REGULATORY PROTEIN-RELATED-RELATED"/>
    <property type="match status" value="1"/>
</dbReference>
<gene>
    <name evidence="3" type="ORF">IAB26_09555</name>
</gene>
<dbReference type="CDD" id="cd00093">
    <property type="entry name" value="HTH_XRE"/>
    <property type="match status" value="1"/>
</dbReference>
<evidence type="ECO:0000313" key="4">
    <source>
        <dbReference type="Proteomes" id="UP000886886"/>
    </source>
</evidence>
<dbReference type="AlphaFoldDB" id="A0A9D0ZXS8"/>
<dbReference type="Gene3D" id="1.10.260.40">
    <property type="entry name" value="lambda repressor-like DNA-binding domains"/>
    <property type="match status" value="1"/>
</dbReference>
<keyword evidence="1" id="KW-0238">DNA-binding</keyword>
<dbReference type="SMART" id="SM00530">
    <property type="entry name" value="HTH_XRE"/>
    <property type="match status" value="1"/>
</dbReference>
<proteinExistence type="predicted"/>
<reference evidence="3" key="2">
    <citation type="journal article" date="2021" name="PeerJ">
        <title>Extensive microbial diversity within the chicken gut microbiome revealed by metagenomics and culture.</title>
        <authorList>
            <person name="Gilroy R."/>
            <person name="Ravi A."/>
            <person name="Getino M."/>
            <person name="Pursley I."/>
            <person name="Horton D.L."/>
            <person name="Alikhan N.F."/>
            <person name="Baker D."/>
            <person name="Gharbi K."/>
            <person name="Hall N."/>
            <person name="Watson M."/>
            <person name="Adriaenssens E.M."/>
            <person name="Foster-Nyarko E."/>
            <person name="Jarju S."/>
            <person name="Secka A."/>
            <person name="Antonio M."/>
            <person name="Oren A."/>
            <person name="Chaudhuri R.R."/>
            <person name="La Ragione R."/>
            <person name="Hildebrand F."/>
            <person name="Pallen M.J."/>
        </authorList>
    </citation>
    <scope>NUCLEOTIDE SEQUENCE</scope>
    <source>
        <strain evidence="3">ChiSjej3B21-11622</strain>
    </source>
</reference>
<dbReference type="InterPro" id="IPR010982">
    <property type="entry name" value="Lambda_DNA-bd_dom_sf"/>
</dbReference>
<reference evidence="3" key="1">
    <citation type="submission" date="2020-10" db="EMBL/GenBank/DDBJ databases">
        <authorList>
            <person name="Gilroy R."/>
        </authorList>
    </citation>
    <scope>NUCLEOTIDE SEQUENCE</scope>
    <source>
        <strain evidence="3">ChiSjej3B21-11622</strain>
    </source>
</reference>
<accession>A0A9D0ZXS8</accession>
<feature type="domain" description="HTH cro/C1-type" evidence="2">
    <location>
        <begin position="7"/>
        <end position="61"/>
    </location>
</feature>
<dbReference type="PROSITE" id="PS50943">
    <property type="entry name" value="HTH_CROC1"/>
    <property type="match status" value="1"/>
</dbReference>